<dbReference type="EMBL" id="JABSTR010000002">
    <property type="protein sequence ID" value="KAH9364250.1"/>
    <property type="molecule type" value="Genomic_DNA"/>
</dbReference>
<protein>
    <recommendedName>
        <fullName evidence="13">Phosphorylase b kinase regulatory subunit</fullName>
    </recommendedName>
</protein>
<keyword evidence="8 13" id="KW-0112">Calmodulin-binding</keyword>
<gene>
    <name evidence="16" type="ORF">HPB48_019417</name>
</gene>
<dbReference type="VEuPathDB" id="VectorBase:HLOH_061379"/>
<dbReference type="SUPFAM" id="SSF48208">
    <property type="entry name" value="Six-hairpin glycosidases"/>
    <property type="match status" value="1"/>
</dbReference>
<dbReference type="PANTHER" id="PTHR10749:SF7">
    <property type="entry name" value="PHOSPHORYLASE B KINASE REGULATORY SUBUNIT ALPHA-RELATED"/>
    <property type="match status" value="1"/>
</dbReference>
<keyword evidence="10 13" id="KW-0119">Carbohydrate metabolism</keyword>
<keyword evidence="9 13" id="KW-0472">Membrane</keyword>
<dbReference type="FunFam" id="1.50.10.10:FF:000004">
    <property type="entry name" value="Phosphorylase b kinase regulatory subunit"/>
    <property type="match status" value="1"/>
</dbReference>
<dbReference type="AlphaFoldDB" id="A0A9J6FM74"/>
<comment type="function">
    <text evidence="1">Phosphorylase b kinase catalyzes the phosphorylation of serine in certain substrates, including troponin I. The alpha chain may bind calmodulin.</text>
</comment>
<sequence>MARRLKRFTTDRLDHYEQLLYATVVDYQDPVSGLIPGYRCGGHHAWVRDNVYCVYAMWGLSMAYKKHADLDEDRAKAYELEHRAVKLMRGLLKAMMLQTDKLERFKESQCGTDSLHAKYDVSTGETCVGDNDYGHLQIDATSVFLLVLAQLTAGGVQVIFNLDEVAFVQNLVFYIESAYYVPDFGMWERGEKTNRGIRELNASSVGMAKAAMQALNELDLFGGRGGPASTIHVLADERQKCDAVLTSMLPRESNSKEVDGALIAVAGFPAFAIDDPELIELTRNTIIEKLQGQYGCKRFLRDGYKTPHEDSRRPYYEPWELQAFERIECEWPLFFCFLIIDANFRDDRAMADMYVDMLDKLLVKTDDGLKLVPQMYAVPAGAAVSEYNYPHSQTRVPIGEIPFMWAQSLYIVGRLLEEHFLSPGELDPLNRRLTSLKKPELVVQVALLAEDWTVKEKVSSIYPDIQTIMEAGPIEVYPARVLGDLWSYLGQARKLGLSGRLSRDVGLLATSKIYILQDRPCVFTPQNLDSEEFHLLNDVDLFSSTLRANVAMLRAHWRASGRPTMVVTLQARQLSGDRVPVSLRQTIKKLVSGYVHGTRVSLNHIDELFNTSCVTSLDFLGDYENGYPDQLPKMIRDYLEREMSSTFLRPTREKLAFRLRPSSSGGSTPVERTPRRHRASSADRIAVGRRKSVATGMIRRSRSLAKSSPASEETYHDYRLQQPALVSGLSSLVVSRRGSVSGEEEVPFCAISELQFEQVAEFELLTTLRETAMMEEQGDILFYLSIHKGLNWDTGLGFPTTVVTVWNLFQDFYERACQEHRWGLVRHFAGPVGKRVGDLAMSVTDLLVRQKQVSGYFL</sequence>
<evidence type="ECO:0000256" key="9">
    <source>
        <dbReference type="ARBA" id="ARBA00023136"/>
    </source>
</evidence>
<evidence type="ECO:0000256" key="5">
    <source>
        <dbReference type="ARBA" id="ARBA00022475"/>
    </source>
</evidence>
<evidence type="ECO:0000313" key="17">
    <source>
        <dbReference type="Proteomes" id="UP000821853"/>
    </source>
</evidence>
<keyword evidence="5 13" id="KW-1003">Cell membrane</keyword>
<evidence type="ECO:0000256" key="3">
    <source>
        <dbReference type="ARBA" id="ARBA00005131"/>
    </source>
</evidence>
<evidence type="ECO:0000256" key="7">
    <source>
        <dbReference type="ARBA" id="ARBA00022600"/>
    </source>
</evidence>
<keyword evidence="17" id="KW-1185">Reference proteome</keyword>
<evidence type="ECO:0000259" key="15">
    <source>
        <dbReference type="Pfam" id="PF00723"/>
    </source>
</evidence>
<comment type="pathway">
    <text evidence="3 13">Glycan biosynthesis; glycogen metabolism.</text>
</comment>
<feature type="domain" description="GH15-like" evidence="15">
    <location>
        <begin position="12"/>
        <end position="829"/>
    </location>
</feature>
<dbReference type="Proteomes" id="UP000821853">
    <property type="component" value="Chromosome 10"/>
</dbReference>
<dbReference type="InterPro" id="IPR012341">
    <property type="entry name" value="6hp_glycosidase-like_sf"/>
</dbReference>
<keyword evidence="6" id="KW-0597">Phosphoprotein</keyword>
<keyword evidence="11 13" id="KW-0449">Lipoprotein</keyword>
<evidence type="ECO:0000256" key="1">
    <source>
        <dbReference type="ARBA" id="ARBA00002837"/>
    </source>
</evidence>
<keyword evidence="12 13" id="KW-0636">Prenylation</keyword>
<dbReference type="PANTHER" id="PTHR10749">
    <property type="entry name" value="PHOSPHORYLASE B KINASE REGULATORY SUBUNIT"/>
    <property type="match status" value="1"/>
</dbReference>
<dbReference type="OrthoDB" id="6480863at2759"/>
<name>A0A9J6FM74_HAELO</name>
<evidence type="ECO:0000256" key="8">
    <source>
        <dbReference type="ARBA" id="ARBA00022860"/>
    </source>
</evidence>
<dbReference type="GO" id="GO:0005977">
    <property type="term" value="P:glycogen metabolic process"/>
    <property type="evidence" value="ECO:0007669"/>
    <property type="project" value="UniProtKB-KW"/>
</dbReference>
<evidence type="ECO:0000256" key="14">
    <source>
        <dbReference type="SAM" id="MobiDB-lite"/>
    </source>
</evidence>
<evidence type="ECO:0000256" key="6">
    <source>
        <dbReference type="ARBA" id="ARBA00022553"/>
    </source>
</evidence>
<feature type="region of interest" description="Disordered" evidence="14">
    <location>
        <begin position="659"/>
        <end position="682"/>
    </location>
</feature>
<evidence type="ECO:0000256" key="12">
    <source>
        <dbReference type="ARBA" id="ARBA00023289"/>
    </source>
</evidence>
<dbReference type="GO" id="GO:0005964">
    <property type="term" value="C:phosphorylase kinase complex"/>
    <property type="evidence" value="ECO:0007669"/>
    <property type="project" value="TreeGrafter"/>
</dbReference>
<accession>A0A9J6FM74</accession>
<evidence type="ECO:0000313" key="16">
    <source>
        <dbReference type="EMBL" id="KAH9364250.1"/>
    </source>
</evidence>
<evidence type="ECO:0000256" key="10">
    <source>
        <dbReference type="ARBA" id="ARBA00023277"/>
    </source>
</evidence>
<evidence type="ECO:0000256" key="4">
    <source>
        <dbReference type="ARBA" id="ARBA00007128"/>
    </source>
</evidence>
<comment type="similarity">
    <text evidence="4 13">Belongs to the phosphorylase b kinase regulatory chain family.</text>
</comment>
<proteinExistence type="inferred from homology"/>
<evidence type="ECO:0000256" key="11">
    <source>
        <dbReference type="ARBA" id="ARBA00023288"/>
    </source>
</evidence>
<dbReference type="InterPro" id="IPR008928">
    <property type="entry name" value="6-hairpin_glycosidase_sf"/>
</dbReference>
<reference evidence="16 17" key="1">
    <citation type="journal article" date="2020" name="Cell">
        <title>Large-Scale Comparative Analyses of Tick Genomes Elucidate Their Genetic Diversity and Vector Capacities.</title>
        <authorList>
            <consortium name="Tick Genome and Microbiome Consortium (TIGMIC)"/>
            <person name="Jia N."/>
            <person name="Wang J."/>
            <person name="Shi W."/>
            <person name="Du L."/>
            <person name="Sun Y."/>
            <person name="Zhan W."/>
            <person name="Jiang J.F."/>
            <person name="Wang Q."/>
            <person name="Zhang B."/>
            <person name="Ji P."/>
            <person name="Bell-Sakyi L."/>
            <person name="Cui X.M."/>
            <person name="Yuan T.T."/>
            <person name="Jiang B.G."/>
            <person name="Yang W.F."/>
            <person name="Lam T.T."/>
            <person name="Chang Q.C."/>
            <person name="Ding S.J."/>
            <person name="Wang X.J."/>
            <person name="Zhu J.G."/>
            <person name="Ruan X.D."/>
            <person name="Zhao L."/>
            <person name="Wei J.T."/>
            <person name="Ye R.Z."/>
            <person name="Que T.C."/>
            <person name="Du C.H."/>
            <person name="Zhou Y.H."/>
            <person name="Cheng J.X."/>
            <person name="Dai P.F."/>
            <person name="Guo W.B."/>
            <person name="Han X.H."/>
            <person name="Huang E.J."/>
            <person name="Li L.F."/>
            <person name="Wei W."/>
            <person name="Gao Y.C."/>
            <person name="Liu J.Z."/>
            <person name="Shao H.Z."/>
            <person name="Wang X."/>
            <person name="Wang C.C."/>
            <person name="Yang T.C."/>
            <person name="Huo Q.B."/>
            <person name="Li W."/>
            <person name="Chen H.Y."/>
            <person name="Chen S.E."/>
            <person name="Zhou L.G."/>
            <person name="Ni X.B."/>
            <person name="Tian J.H."/>
            <person name="Sheng Y."/>
            <person name="Liu T."/>
            <person name="Pan Y.S."/>
            <person name="Xia L.Y."/>
            <person name="Li J."/>
            <person name="Zhao F."/>
            <person name="Cao W.C."/>
        </authorList>
    </citation>
    <scope>NUCLEOTIDE SEQUENCE [LARGE SCALE GENOMIC DNA]</scope>
    <source>
        <strain evidence="16">HaeL-2018</strain>
    </source>
</reference>
<evidence type="ECO:0000256" key="2">
    <source>
        <dbReference type="ARBA" id="ARBA00004342"/>
    </source>
</evidence>
<dbReference type="Gene3D" id="1.50.10.10">
    <property type="match status" value="1"/>
</dbReference>
<organism evidence="16 17">
    <name type="scientific">Haemaphysalis longicornis</name>
    <name type="common">Bush tick</name>
    <dbReference type="NCBI Taxonomy" id="44386"/>
    <lineage>
        <taxon>Eukaryota</taxon>
        <taxon>Metazoa</taxon>
        <taxon>Ecdysozoa</taxon>
        <taxon>Arthropoda</taxon>
        <taxon>Chelicerata</taxon>
        <taxon>Arachnida</taxon>
        <taxon>Acari</taxon>
        <taxon>Parasitiformes</taxon>
        <taxon>Ixodida</taxon>
        <taxon>Ixodoidea</taxon>
        <taxon>Ixodidae</taxon>
        <taxon>Haemaphysalinae</taxon>
        <taxon>Haemaphysalis</taxon>
    </lineage>
</organism>
<dbReference type="GO" id="GO:0005886">
    <property type="term" value="C:plasma membrane"/>
    <property type="evidence" value="ECO:0007669"/>
    <property type="project" value="UniProtKB-SubCell"/>
</dbReference>
<dbReference type="InterPro" id="IPR008734">
    <property type="entry name" value="PHK_A/B_su"/>
</dbReference>
<keyword evidence="7 13" id="KW-0321">Glycogen metabolism</keyword>
<dbReference type="Pfam" id="PF00723">
    <property type="entry name" value="Glyco_hydro_15"/>
    <property type="match status" value="1"/>
</dbReference>
<dbReference type="GO" id="GO:0005516">
    <property type="term" value="F:calmodulin binding"/>
    <property type="evidence" value="ECO:0007669"/>
    <property type="project" value="UniProtKB-KW"/>
</dbReference>
<dbReference type="InterPro" id="IPR011613">
    <property type="entry name" value="GH15-like"/>
</dbReference>
<evidence type="ECO:0000256" key="13">
    <source>
        <dbReference type="RuleBase" id="RU364123"/>
    </source>
</evidence>
<comment type="subcellular location">
    <subcellularLocation>
        <location evidence="2 13">Cell membrane</location>
        <topology evidence="2 13">Lipid-anchor</topology>
        <orientation evidence="2 13">Cytoplasmic side</orientation>
    </subcellularLocation>
</comment>
<comment type="caution">
    <text evidence="16">The sequence shown here is derived from an EMBL/GenBank/DDBJ whole genome shotgun (WGS) entry which is preliminary data.</text>
</comment>